<feature type="chain" id="PRO_5045734433" evidence="2">
    <location>
        <begin position="29"/>
        <end position="76"/>
    </location>
</feature>
<dbReference type="PROSITE" id="PS51662">
    <property type="entry name" value="BP_PHYTASE"/>
    <property type="match status" value="1"/>
</dbReference>
<evidence type="ECO:0000313" key="4">
    <source>
        <dbReference type="EMBL" id="MFI1714896.1"/>
    </source>
</evidence>
<evidence type="ECO:0000313" key="5">
    <source>
        <dbReference type="Proteomes" id="UP001611339"/>
    </source>
</evidence>
<keyword evidence="2" id="KW-0732">Signal</keyword>
<protein>
    <submittedName>
        <fullName evidence="4">Phytase</fullName>
    </submittedName>
</protein>
<feature type="domain" description="BPP" evidence="3">
    <location>
        <begin position="24"/>
        <end position="76"/>
    </location>
</feature>
<dbReference type="Proteomes" id="UP001611339">
    <property type="component" value="Unassembled WGS sequence"/>
</dbReference>
<evidence type="ECO:0000256" key="1">
    <source>
        <dbReference type="SAM" id="MobiDB-lite"/>
    </source>
</evidence>
<keyword evidence="5" id="KW-1185">Reference proteome</keyword>
<feature type="signal peptide" evidence="2">
    <location>
        <begin position="1"/>
        <end position="28"/>
    </location>
</feature>
<reference evidence="4 5" key="1">
    <citation type="submission" date="2024-10" db="EMBL/GenBank/DDBJ databases">
        <title>The Natural Products Discovery Center: Release of the First 8490 Sequenced Strains for Exploring Actinobacteria Biosynthetic Diversity.</title>
        <authorList>
            <person name="Kalkreuter E."/>
            <person name="Kautsar S.A."/>
            <person name="Yang D."/>
            <person name="Bader C.D."/>
            <person name="Teijaro C.N."/>
            <person name="Fluegel L."/>
            <person name="Davis C.M."/>
            <person name="Simpson J.R."/>
            <person name="Lauterbach L."/>
            <person name="Steele A.D."/>
            <person name="Gui C."/>
            <person name="Meng S."/>
            <person name="Li G."/>
            <person name="Viehrig K."/>
            <person name="Ye F."/>
            <person name="Su P."/>
            <person name="Kiefer A.F."/>
            <person name="Nichols A."/>
            <person name="Cepeda A.J."/>
            <person name="Yan W."/>
            <person name="Fan B."/>
            <person name="Jiang Y."/>
            <person name="Adhikari A."/>
            <person name="Zheng C.-J."/>
            <person name="Schuster L."/>
            <person name="Cowan T.M."/>
            <person name="Smanski M.J."/>
            <person name="Chevrette M.G."/>
            <person name="De Carvalho L.P.S."/>
            <person name="Shen B."/>
        </authorList>
    </citation>
    <scope>NUCLEOTIDE SEQUENCE [LARGE SCALE GENOMIC DNA]</scope>
    <source>
        <strain evidence="4 5">NPDC020602</strain>
    </source>
</reference>
<dbReference type="InterPro" id="IPR003431">
    <property type="entry name" value="B-propeller_Phytase"/>
</dbReference>
<gene>
    <name evidence="4" type="ORF">ACH407_15170</name>
</gene>
<comment type="caution">
    <text evidence="4">The sequence shown here is derived from an EMBL/GenBank/DDBJ whole genome shotgun (WGS) entry which is preliminary data.</text>
</comment>
<dbReference type="Gene3D" id="2.120.10.30">
    <property type="entry name" value="TolB, C-terminal domain"/>
    <property type="match status" value="1"/>
</dbReference>
<evidence type="ECO:0000256" key="2">
    <source>
        <dbReference type="SAM" id="SignalP"/>
    </source>
</evidence>
<proteinExistence type="predicted"/>
<feature type="region of interest" description="Disordered" evidence="1">
    <location>
        <begin position="39"/>
        <end position="65"/>
    </location>
</feature>
<evidence type="ECO:0000259" key="3">
    <source>
        <dbReference type="PROSITE" id="PS51662"/>
    </source>
</evidence>
<accession>A0ABW7UAT7</accession>
<organism evidence="4 5">
    <name type="scientific">Streptomyces litmocidini</name>
    <dbReference type="NCBI Taxonomy" id="67318"/>
    <lineage>
        <taxon>Bacteria</taxon>
        <taxon>Bacillati</taxon>
        <taxon>Actinomycetota</taxon>
        <taxon>Actinomycetes</taxon>
        <taxon>Kitasatosporales</taxon>
        <taxon>Streptomycetaceae</taxon>
        <taxon>Streptomyces</taxon>
    </lineage>
</organism>
<sequence>MTTRLASRASALVLCTALATTFALPAQASGIDSVRPKAETAPLFDDEAGGNANADDPAIWRNPADPGRSLVIATAK</sequence>
<dbReference type="InterPro" id="IPR011042">
    <property type="entry name" value="6-blade_b-propeller_TolB-like"/>
</dbReference>
<feature type="non-terminal residue" evidence="4">
    <location>
        <position position="76"/>
    </location>
</feature>
<name>A0ABW7UAT7_9ACTN</name>
<dbReference type="RefSeq" id="WP_398709501.1">
    <property type="nucleotide sequence ID" value="NZ_JBIRUI010000006.1"/>
</dbReference>
<dbReference type="Pfam" id="PF02333">
    <property type="entry name" value="Phytase"/>
    <property type="match status" value="1"/>
</dbReference>
<dbReference type="EMBL" id="JBIRUI010000006">
    <property type="protein sequence ID" value="MFI1714896.1"/>
    <property type="molecule type" value="Genomic_DNA"/>
</dbReference>